<evidence type="ECO:0000256" key="1">
    <source>
        <dbReference type="SAM" id="SignalP"/>
    </source>
</evidence>
<keyword evidence="3" id="KW-1185">Reference proteome</keyword>
<dbReference type="EMBL" id="SJSL01000002">
    <property type="protein sequence ID" value="TCD01394.1"/>
    <property type="molecule type" value="Genomic_DNA"/>
</dbReference>
<evidence type="ECO:0000313" key="2">
    <source>
        <dbReference type="EMBL" id="TCD01394.1"/>
    </source>
</evidence>
<evidence type="ECO:0008006" key="4">
    <source>
        <dbReference type="Google" id="ProtNLM"/>
    </source>
</evidence>
<reference evidence="2 3" key="1">
    <citation type="submission" date="2019-02" db="EMBL/GenBank/DDBJ databases">
        <title>Pedobacter sp. RP-1-14 sp. nov., isolated from Arctic soil.</title>
        <authorList>
            <person name="Dahal R.H."/>
        </authorList>
    </citation>
    <scope>NUCLEOTIDE SEQUENCE [LARGE SCALE GENOMIC DNA]</scope>
    <source>
        <strain evidence="2 3">RP-1-14</strain>
    </source>
</reference>
<evidence type="ECO:0000313" key="3">
    <source>
        <dbReference type="Proteomes" id="UP000293347"/>
    </source>
</evidence>
<dbReference type="RefSeq" id="WP_131596174.1">
    <property type="nucleotide sequence ID" value="NZ_SJSL01000002.1"/>
</dbReference>
<sequence length="257" mass="29751">MLRVKNLFILMGFLSFLCSCARQKQGRPQAIGLGLLTVNTQYPIPLYKNEADDLPFDTLKFEIGKSGKTLFLSGIELQPYLISEGDSDEEGEEHLKMGLVRFGPELKFAVVDTGEKFFRVIGNQANMNEFVIKKAPGAVYYSEERMLYDNSCINCPGSKYNPRWYVFETWERYLKRVEFITKDSLVIYEVPDGKVLFELKDQTFLPFAVTDVKGDWIKVKKGFGRESNFDTGKYYDGWIKWREGTHLLIDITERTYE</sequence>
<organism evidence="2 3">
    <name type="scientific">Pedobacter psychroterrae</name>
    <dbReference type="NCBI Taxonomy" id="2530453"/>
    <lineage>
        <taxon>Bacteria</taxon>
        <taxon>Pseudomonadati</taxon>
        <taxon>Bacteroidota</taxon>
        <taxon>Sphingobacteriia</taxon>
        <taxon>Sphingobacteriales</taxon>
        <taxon>Sphingobacteriaceae</taxon>
        <taxon>Pedobacter</taxon>
    </lineage>
</organism>
<name>A0A4R0NQN5_9SPHI</name>
<keyword evidence="1" id="KW-0732">Signal</keyword>
<protein>
    <recommendedName>
        <fullName evidence="4">Lipoprotein</fullName>
    </recommendedName>
</protein>
<accession>A0A4R0NQN5</accession>
<dbReference type="AlphaFoldDB" id="A0A4R0NQN5"/>
<comment type="caution">
    <text evidence="2">The sequence shown here is derived from an EMBL/GenBank/DDBJ whole genome shotgun (WGS) entry which is preliminary data.</text>
</comment>
<dbReference type="OrthoDB" id="1333948at2"/>
<proteinExistence type="predicted"/>
<dbReference type="PROSITE" id="PS51257">
    <property type="entry name" value="PROKAR_LIPOPROTEIN"/>
    <property type="match status" value="1"/>
</dbReference>
<gene>
    <name evidence="2" type="ORF">EZ437_11655</name>
</gene>
<dbReference type="Proteomes" id="UP000293347">
    <property type="component" value="Unassembled WGS sequence"/>
</dbReference>
<feature type="chain" id="PRO_5020874810" description="Lipoprotein" evidence="1">
    <location>
        <begin position="22"/>
        <end position="257"/>
    </location>
</feature>
<feature type="signal peptide" evidence="1">
    <location>
        <begin position="1"/>
        <end position="21"/>
    </location>
</feature>